<reference evidence="1 2" key="1">
    <citation type="submission" date="2012-05" db="EMBL/GenBank/DDBJ databases">
        <title>Recombination and specialization in a pathogen metapopulation.</title>
        <authorList>
            <person name="Gardiner A."/>
            <person name="Kemen E."/>
            <person name="Schultz-Larsen T."/>
            <person name="MacLean D."/>
            <person name="Van Oosterhout C."/>
            <person name="Jones J.D.G."/>
        </authorList>
    </citation>
    <scope>NUCLEOTIDE SEQUENCE [LARGE SCALE GENOMIC DNA]</scope>
    <source>
        <strain evidence="1 2">Ac Nc2</strain>
    </source>
</reference>
<accession>A0A024G021</accession>
<dbReference type="InParanoid" id="A0A024G021"/>
<keyword evidence="2" id="KW-1185">Reference proteome</keyword>
<protein>
    <submittedName>
        <fullName evidence="1">Uncharacterized protein</fullName>
    </submittedName>
</protein>
<dbReference type="Proteomes" id="UP000053237">
    <property type="component" value="Unassembled WGS sequence"/>
</dbReference>
<dbReference type="AlphaFoldDB" id="A0A024G021"/>
<name>A0A024G021_9STRA</name>
<proteinExistence type="predicted"/>
<sequence length="129" mass="14632">MRFSHSVSTYSHLYVSSRRYGEIVNHCGRKVNVLMLSSARALFTGCQVAVLAKKRSLAQGRLESLLCGQVCTQRMHRSGHPTKIMFTRDIEISCNDLSYSKASASLLRKWSCFESRFCFPTIGKRSLFT</sequence>
<evidence type="ECO:0000313" key="1">
    <source>
        <dbReference type="EMBL" id="CCI39992.1"/>
    </source>
</evidence>
<comment type="caution">
    <text evidence="1">The sequence shown here is derived from an EMBL/GenBank/DDBJ whole genome shotgun (WGS) entry which is preliminary data.</text>
</comment>
<dbReference type="EMBL" id="CAIX01000005">
    <property type="protein sequence ID" value="CCI39992.1"/>
    <property type="molecule type" value="Genomic_DNA"/>
</dbReference>
<gene>
    <name evidence="1" type="ORF">BN9_007760</name>
</gene>
<organism evidence="1 2">
    <name type="scientific">Albugo candida</name>
    <dbReference type="NCBI Taxonomy" id="65357"/>
    <lineage>
        <taxon>Eukaryota</taxon>
        <taxon>Sar</taxon>
        <taxon>Stramenopiles</taxon>
        <taxon>Oomycota</taxon>
        <taxon>Peronosporomycetes</taxon>
        <taxon>Albuginales</taxon>
        <taxon>Albuginaceae</taxon>
        <taxon>Albugo</taxon>
    </lineage>
</organism>
<evidence type="ECO:0000313" key="2">
    <source>
        <dbReference type="Proteomes" id="UP000053237"/>
    </source>
</evidence>